<keyword evidence="2" id="KW-0804">Transcription</keyword>
<dbReference type="AlphaFoldDB" id="A0A151NZS6"/>
<dbReference type="InterPro" id="IPR001909">
    <property type="entry name" value="KRAB"/>
</dbReference>
<dbReference type="Pfam" id="PF02023">
    <property type="entry name" value="SCAN"/>
    <property type="match status" value="1"/>
</dbReference>
<dbReference type="InterPro" id="IPR003655">
    <property type="entry name" value="aKRAB"/>
</dbReference>
<dbReference type="Gene3D" id="6.10.140.140">
    <property type="match status" value="1"/>
</dbReference>
<evidence type="ECO:0000313" key="8">
    <source>
        <dbReference type="EMBL" id="KYO41925.1"/>
    </source>
</evidence>
<dbReference type="CDD" id="cd07765">
    <property type="entry name" value="KRAB_A-box"/>
    <property type="match status" value="1"/>
</dbReference>
<dbReference type="PROSITE" id="PS50805">
    <property type="entry name" value="KRAB"/>
    <property type="match status" value="1"/>
</dbReference>
<dbReference type="InterPro" id="IPR003309">
    <property type="entry name" value="SCAN_dom"/>
</dbReference>
<organism evidence="8 9">
    <name type="scientific">Alligator mississippiensis</name>
    <name type="common">American alligator</name>
    <dbReference type="NCBI Taxonomy" id="8496"/>
    <lineage>
        <taxon>Eukaryota</taxon>
        <taxon>Metazoa</taxon>
        <taxon>Chordata</taxon>
        <taxon>Craniata</taxon>
        <taxon>Vertebrata</taxon>
        <taxon>Euteleostomi</taxon>
        <taxon>Archelosauria</taxon>
        <taxon>Archosauria</taxon>
        <taxon>Crocodylia</taxon>
        <taxon>Alligatoridae</taxon>
        <taxon>Alligatorinae</taxon>
        <taxon>Alligator</taxon>
    </lineage>
</organism>
<keyword evidence="9" id="KW-1185">Reference proteome</keyword>
<dbReference type="InterPro" id="IPR038269">
    <property type="entry name" value="SCAN_sf"/>
</dbReference>
<dbReference type="SUPFAM" id="SSF109640">
    <property type="entry name" value="KRAB domain (Kruppel-associated box)"/>
    <property type="match status" value="1"/>
</dbReference>
<comment type="caution">
    <text evidence="8">The sequence shown here is derived from an EMBL/GenBank/DDBJ whole genome shotgun (WGS) entry which is preliminary data.</text>
</comment>
<feature type="domain" description="KRAB" evidence="6">
    <location>
        <begin position="204"/>
        <end position="252"/>
    </location>
</feature>
<evidence type="ECO:0000256" key="3">
    <source>
        <dbReference type="ARBA" id="ARBA00023242"/>
    </source>
</evidence>
<evidence type="ECO:0008006" key="10">
    <source>
        <dbReference type="Google" id="ProtNLM"/>
    </source>
</evidence>
<feature type="domain" description="KRAB-related" evidence="7">
    <location>
        <begin position="201"/>
        <end position="252"/>
    </location>
</feature>
<accession>A0A151NZS6</accession>
<evidence type="ECO:0000259" key="5">
    <source>
        <dbReference type="PROSITE" id="PS50804"/>
    </source>
</evidence>
<sequence length="252" mass="28189">MLELVVLEQFLAILPRETRSWEWGRGVETCAQAVALAEGAQPGQVTVSMKIEEVSSDKMQPTGSLQEPGDCWLEQPKAHPADMSLEEAGQRETPRPQDKTPHVPKKEHPPDQKSADAPKAEETWDWSANKRSSDWCPEGSLSLGAGTLSRADEQPSEEGPVILELWWTSPGRMGEMGSLMPEPGQLEKGQSMPPKQGESLELWDAFEDVALHFTRKEWELLEDEDKVLYRDQMLRNYQALISLGKALVLGYP</sequence>
<feature type="compositionally biased region" description="Basic and acidic residues" evidence="4">
    <location>
        <begin position="88"/>
        <end position="122"/>
    </location>
</feature>
<dbReference type="SMART" id="SM00349">
    <property type="entry name" value="KRAB"/>
    <property type="match status" value="1"/>
</dbReference>
<evidence type="ECO:0000256" key="2">
    <source>
        <dbReference type="ARBA" id="ARBA00023163"/>
    </source>
</evidence>
<dbReference type="SMART" id="SM00431">
    <property type="entry name" value="SCAN"/>
    <property type="match status" value="1"/>
</dbReference>
<dbReference type="SUPFAM" id="SSF47353">
    <property type="entry name" value="Retrovirus capsid dimerization domain-like"/>
    <property type="match status" value="1"/>
</dbReference>
<evidence type="ECO:0000313" key="9">
    <source>
        <dbReference type="Proteomes" id="UP000050525"/>
    </source>
</evidence>
<gene>
    <name evidence="8" type="ORF">Y1Q_0022518</name>
</gene>
<dbReference type="PROSITE" id="PS50804">
    <property type="entry name" value="SCAN_BOX"/>
    <property type="match status" value="1"/>
</dbReference>
<dbReference type="Proteomes" id="UP000050525">
    <property type="component" value="Unassembled WGS sequence"/>
</dbReference>
<dbReference type="Gene3D" id="1.10.4020.10">
    <property type="entry name" value="DNA breaking-rejoining enzymes"/>
    <property type="match status" value="1"/>
</dbReference>
<dbReference type="PROSITE" id="PS50806">
    <property type="entry name" value="KRAB_RELATED"/>
    <property type="match status" value="1"/>
</dbReference>
<dbReference type="PANTHER" id="PTHR45935">
    <property type="entry name" value="PROTEIN ZBED8-RELATED"/>
    <property type="match status" value="1"/>
</dbReference>
<reference evidence="8 9" key="1">
    <citation type="journal article" date="2012" name="Genome Biol.">
        <title>Sequencing three crocodilian genomes to illuminate the evolution of archosaurs and amniotes.</title>
        <authorList>
            <person name="St John J.A."/>
            <person name="Braun E.L."/>
            <person name="Isberg S.R."/>
            <person name="Miles L.G."/>
            <person name="Chong A.Y."/>
            <person name="Gongora J."/>
            <person name="Dalzell P."/>
            <person name="Moran C."/>
            <person name="Bed'hom B."/>
            <person name="Abzhanov A."/>
            <person name="Burgess S.C."/>
            <person name="Cooksey A.M."/>
            <person name="Castoe T.A."/>
            <person name="Crawford N.G."/>
            <person name="Densmore L.D."/>
            <person name="Drew J.C."/>
            <person name="Edwards S.V."/>
            <person name="Faircloth B.C."/>
            <person name="Fujita M.K."/>
            <person name="Greenwold M.J."/>
            <person name="Hoffmann F.G."/>
            <person name="Howard J.M."/>
            <person name="Iguchi T."/>
            <person name="Janes D.E."/>
            <person name="Khan S.Y."/>
            <person name="Kohno S."/>
            <person name="de Koning A.J."/>
            <person name="Lance S.L."/>
            <person name="McCarthy F.M."/>
            <person name="McCormack J.E."/>
            <person name="Merchant M.E."/>
            <person name="Peterson D.G."/>
            <person name="Pollock D.D."/>
            <person name="Pourmand N."/>
            <person name="Raney B.J."/>
            <person name="Roessler K.A."/>
            <person name="Sanford J.R."/>
            <person name="Sawyer R.H."/>
            <person name="Schmidt C.J."/>
            <person name="Triplett E.W."/>
            <person name="Tuberville T.D."/>
            <person name="Venegas-Anaya M."/>
            <person name="Howard J.T."/>
            <person name="Jarvis E.D."/>
            <person name="Guillette L.J.Jr."/>
            <person name="Glenn T.C."/>
            <person name="Green R.E."/>
            <person name="Ray D.A."/>
        </authorList>
    </citation>
    <scope>NUCLEOTIDE SEQUENCE [LARGE SCALE GENOMIC DNA]</scope>
    <source>
        <strain evidence="8">KSC_2009_1</strain>
    </source>
</reference>
<dbReference type="EMBL" id="AKHW03001509">
    <property type="protein sequence ID" value="KYO41925.1"/>
    <property type="molecule type" value="Genomic_DNA"/>
</dbReference>
<dbReference type="PANTHER" id="PTHR45935:SF15">
    <property type="entry name" value="SCAN BOX DOMAIN-CONTAINING PROTEIN"/>
    <property type="match status" value="1"/>
</dbReference>
<feature type="domain" description="SCAN box" evidence="5">
    <location>
        <begin position="1"/>
        <end position="41"/>
    </location>
</feature>
<keyword evidence="3" id="KW-0539">Nucleus</keyword>
<evidence type="ECO:0000259" key="6">
    <source>
        <dbReference type="PROSITE" id="PS50805"/>
    </source>
</evidence>
<keyword evidence="1" id="KW-0805">Transcription regulation</keyword>
<evidence type="ECO:0000256" key="1">
    <source>
        <dbReference type="ARBA" id="ARBA00023015"/>
    </source>
</evidence>
<dbReference type="GO" id="GO:0006355">
    <property type="term" value="P:regulation of DNA-templated transcription"/>
    <property type="evidence" value="ECO:0007669"/>
    <property type="project" value="InterPro"/>
</dbReference>
<dbReference type="InterPro" id="IPR050916">
    <property type="entry name" value="SCAN-C2H2_zinc_finger"/>
</dbReference>
<proteinExistence type="predicted"/>
<protein>
    <recommendedName>
        <fullName evidence="10">KRAB domain-containing protein</fullName>
    </recommendedName>
</protein>
<feature type="region of interest" description="Disordered" evidence="4">
    <location>
        <begin position="55"/>
        <end position="138"/>
    </location>
</feature>
<dbReference type="Pfam" id="PF01352">
    <property type="entry name" value="KRAB"/>
    <property type="match status" value="1"/>
</dbReference>
<dbReference type="InterPro" id="IPR036051">
    <property type="entry name" value="KRAB_dom_sf"/>
</dbReference>
<dbReference type="STRING" id="8496.A0A151NZS6"/>
<evidence type="ECO:0000259" key="7">
    <source>
        <dbReference type="PROSITE" id="PS50806"/>
    </source>
</evidence>
<name>A0A151NZS6_ALLMI</name>
<evidence type="ECO:0000256" key="4">
    <source>
        <dbReference type="SAM" id="MobiDB-lite"/>
    </source>
</evidence>